<dbReference type="Gene3D" id="1.10.2020.20">
    <property type="match status" value="1"/>
</dbReference>
<comment type="subcellular location">
    <subcellularLocation>
        <location evidence="2">Cytoplasm</location>
    </subcellularLocation>
    <subcellularLocation>
        <location evidence="1">Nucleus</location>
    </subcellularLocation>
</comment>
<comment type="similarity">
    <text evidence="3">Belongs to the ADRM1 family.</text>
</comment>
<dbReference type="FunFam" id="2.30.29.70:FF:000001">
    <property type="entry name" value="Proteasomal ubiquitin receptor ADRM1"/>
    <property type="match status" value="1"/>
</dbReference>
<evidence type="ECO:0000313" key="12">
    <source>
        <dbReference type="Proteomes" id="UP000694925"/>
    </source>
</evidence>
<organism evidence="12 13">
    <name type="scientific">Ceratina calcarata</name>
    <dbReference type="NCBI Taxonomy" id="156304"/>
    <lineage>
        <taxon>Eukaryota</taxon>
        <taxon>Metazoa</taxon>
        <taxon>Ecdysozoa</taxon>
        <taxon>Arthropoda</taxon>
        <taxon>Hexapoda</taxon>
        <taxon>Insecta</taxon>
        <taxon>Pterygota</taxon>
        <taxon>Neoptera</taxon>
        <taxon>Endopterygota</taxon>
        <taxon>Hymenoptera</taxon>
        <taxon>Apocrita</taxon>
        <taxon>Aculeata</taxon>
        <taxon>Apoidea</taxon>
        <taxon>Anthophila</taxon>
        <taxon>Apidae</taxon>
        <taxon>Ceratina</taxon>
        <taxon>Zadontomerus</taxon>
    </lineage>
</organism>
<dbReference type="InterPro" id="IPR038633">
    <property type="entry name" value="Rpn13/ADRM1_Pru_sf"/>
</dbReference>
<name>A0AAJ7N9I5_9HYME</name>
<dbReference type="GO" id="GO:0005634">
    <property type="term" value="C:nucleus"/>
    <property type="evidence" value="ECO:0007669"/>
    <property type="project" value="UniProtKB-SubCell"/>
</dbReference>
<dbReference type="PROSITE" id="PS51917">
    <property type="entry name" value="PRU"/>
    <property type="match status" value="1"/>
</dbReference>
<evidence type="ECO:0000256" key="8">
    <source>
        <dbReference type="ARBA" id="ARBA00070663"/>
    </source>
</evidence>
<dbReference type="Gene3D" id="2.30.29.70">
    <property type="entry name" value="Proteasomal ubiquitin receptor Rpn13/ADRM1"/>
    <property type="match status" value="1"/>
</dbReference>
<dbReference type="GO" id="GO:0061133">
    <property type="term" value="F:endopeptidase activator activity"/>
    <property type="evidence" value="ECO:0007669"/>
    <property type="project" value="TreeGrafter"/>
</dbReference>
<dbReference type="PANTHER" id="PTHR12225">
    <property type="entry name" value="ADHESION REGULATING MOLECULE 1 110 KDA CELL MEMBRANE GLYCOPROTEIN"/>
    <property type="match status" value="1"/>
</dbReference>
<keyword evidence="13" id="KW-0675">Receptor</keyword>
<evidence type="ECO:0000313" key="13">
    <source>
        <dbReference type="RefSeq" id="XP_017884291.1"/>
    </source>
</evidence>
<feature type="compositionally biased region" description="Low complexity" evidence="9">
    <location>
        <begin position="215"/>
        <end position="252"/>
    </location>
</feature>
<feature type="compositionally biased region" description="Low complexity" evidence="9">
    <location>
        <begin position="183"/>
        <end position="197"/>
    </location>
</feature>
<proteinExistence type="inferred from homology"/>
<dbReference type="GO" id="GO:0005737">
    <property type="term" value="C:cytoplasm"/>
    <property type="evidence" value="ECO:0007669"/>
    <property type="project" value="UniProtKB-SubCell"/>
</dbReference>
<reference evidence="13" key="1">
    <citation type="submission" date="2025-08" db="UniProtKB">
        <authorList>
            <consortium name="RefSeq"/>
        </authorList>
    </citation>
    <scope>IDENTIFICATION</scope>
    <source>
        <tissue evidence="13">Whole body</tissue>
    </source>
</reference>
<dbReference type="GO" id="GO:0070628">
    <property type="term" value="F:proteasome binding"/>
    <property type="evidence" value="ECO:0007669"/>
    <property type="project" value="TreeGrafter"/>
</dbReference>
<dbReference type="InterPro" id="IPR032368">
    <property type="entry name" value="RPN13_DEUBAD"/>
</dbReference>
<dbReference type="InterPro" id="IPR038108">
    <property type="entry name" value="RPN13_DEUBAD_sf"/>
</dbReference>
<evidence type="ECO:0000256" key="2">
    <source>
        <dbReference type="ARBA" id="ARBA00004496"/>
    </source>
</evidence>
<evidence type="ECO:0000256" key="5">
    <source>
        <dbReference type="ARBA" id="ARBA00022942"/>
    </source>
</evidence>
<comment type="function">
    <text evidence="7">May function as a proteasomal ubiquitin receptor. May promote the deubiquitinating activity associated with the 26S proteasome.</text>
</comment>
<dbReference type="Pfam" id="PF16550">
    <property type="entry name" value="RPN13_C"/>
    <property type="match status" value="1"/>
</dbReference>
<feature type="region of interest" description="Disordered" evidence="9">
    <location>
        <begin position="369"/>
        <end position="436"/>
    </location>
</feature>
<dbReference type="GeneID" id="108627517"/>
<dbReference type="InterPro" id="IPR044867">
    <property type="entry name" value="DEUBAD_dom"/>
</dbReference>
<dbReference type="Proteomes" id="UP000694925">
    <property type="component" value="Unplaced"/>
</dbReference>
<evidence type="ECO:0000256" key="6">
    <source>
        <dbReference type="ARBA" id="ARBA00023242"/>
    </source>
</evidence>
<keyword evidence="12" id="KW-1185">Reference proteome</keyword>
<dbReference type="KEGG" id="ccal:108627517"/>
<evidence type="ECO:0000259" key="11">
    <source>
        <dbReference type="PROSITE" id="PS51917"/>
    </source>
</evidence>
<dbReference type="Pfam" id="PF04683">
    <property type="entry name" value="Rpn13_ADRM1_Pru"/>
    <property type="match status" value="1"/>
</dbReference>
<sequence>MSGGSLFGSNASRGTPKNLVEFKAGKMTMKGKMIYPDIRKGQLYVYQSDDSLMHFCWKDRVSGYVEDDLIIFPDDCEFKHVPQCKTGRVYLLRFKSSNKKFFVWLQDLKTDKDEEYCRKINEVLNNPPTPGSQRSGCTNPEEDLHNLLSNMSQQQFMQLFSGADQVGLGNLLGTVNRLQGVQSTRASTMTASTRVTTNASRPSTQVASTPASTNDSTKSTNGDSKSSSTTSTTATRTPGTSTPSGNTTAGTNNKIQLSALHNFLSRIRTPGSEYPVYQWDVVTELTHSIPSAISVTESLERAMSPHLPPGDRLCTTLVSPQFSRALSMFWSALQSGQAGPVISQFGLGPEAVNAAASGNIEEFVNALESEAKSSTGQQQPEQQTQQQQQQQPQQQQQQQQQQGQQEEKNAKEQQAPPPASSSPDKKDDDDEFMALD</sequence>
<dbReference type="GO" id="GO:0008541">
    <property type="term" value="C:proteasome regulatory particle, lid subcomplex"/>
    <property type="evidence" value="ECO:0007669"/>
    <property type="project" value="TreeGrafter"/>
</dbReference>
<gene>
    <name evidence="13" type="primary">LOC108627517</name>
</gene>
<protein>
    <recommendedName>
        <fullName evidence="8">Proteasomal ubiquitin receptor ADRM1 homolog</fullName>
    </recommendedName>
</protein>
<evidence type="ECO:0000256" key="7">
    <source>
        <dbReference type="ARBA" id="ARBA00054744"/>
    </source>
</evidence>
<evidence type="ECO:0000256" key="1">
    <source>
        <dbReference type="ARBA" id="ARBA00004123"/>
    </source>
</evidence>
<evidence type="ECO:0000259" key="10">
    <source>
        <dbReference type="PROSITE" id="PS51916"/>
    </source>
</evidence>
<dbReference type="PROSITE" id="PS51916">
    <property type="entry name" value="DEUBAD"/>
    <property type="match status" value="1"/>
</dbReference>
<accession>A0AAJ7N9I5</accession>
<keyword evidence="4" id="KW-0963">Cytoplasm</keyword>
<feature type="compositionally biased region" description="Low complexity" evidence="9">
    <location>
        <begin position="375"/>
        <end position="404"/>
    </location>
</feature>
<keyword evidence="6" id="KW-0539">Nucleus</keyword>
<evidence type="ECO:0000256" key="4">
    <source>
        <dbReference type="ARBA" id="ARBA00022490"/>
    </source>
</evidence>
<feature type="compositionally biased region" description="Acidic residues" evidence="9">
    <location>
        <begin position="427"/>
        <end position="436"/>
    </location>
</feature>
<evidence type="ECO:0000256" key="3">
    <source>
        <dbReference type="ARBA" id="ARBA00009216"/>
    </source>
</evidence>
<feature type="domain" description="Pru" evidence="11">
    <location>
        <begin position="14"/>
        <end position="127"/>
    </location>
</feature>
<dbReference type="PANTHER" id="PTHR12225:SF0">
    <property type="entry name" value="PROTEASOMAL UBIQUITIN RECEPTOR ADRM1"/>
    <property type="match status" value="1"/>
</dbReference>
<feature type="domain" description="DEUBAD" evidence="10">
    <location>
        <begin position="251"/>
        <end position="377"/>
    </location>
</feature>
<dbReference type="CTD" id="36545"/>
<evidence type="ECO:0000256" key="9">
    <source>
        <dbReference type="SAM" id="MobiDB-lite"/>
    </source>
</evidence>
<dbReference type="AlphaFoldDB" id="A0AAJ7N9I5"/>
<dbReference type="InterPro" id="IPR044868">
    <property type="entry name" value="Rpn13/ADRM1_Pru"/>
</dbReference>
<keyword evidence="5" id="KW-0647">Proteasome</keyword>
<dbReference type="InterPro" id="IPR006773">
    <property type="entry name" value="Rpn13/ADRM1"/>
</dbReference>
<dbReference type="CDD" id="cd13314">
    <property type="entry name" value="PH_Rpn13"/>
    <property type="match status" value="1"/>
</dbReference>
<dbReference type="RefSeq" id="XP_017884291.1">
    <property type="nucleotide sequence ID" value="XM_018028802.2"/>
</dbReference>
<feature type="region of interest" description="Disordered" evidence="9">
    <location>
        <begin position="183"/>
        <end position="252"/>
    </location>
</feature>
<feature type="compositionally biased region" description="Polar residues" evidence="9">
    <location>
        <begin position="198"/>
        <end position="214"/>
    </location>
</feature>